<evidence type="ECO:0000313" key="2">
    <source>
        <dbReference type="EnsemblPlants" id="LPERR12G03780.1"/>
    </source>
</evidence>
<dbReference type="Proteomes" id="UP000032180">
    <property type="component" value="Chromosome 12"/>
</dbReference>
<feature type="compositionally biased region" description="Basic and acidic residues" evidence="1">
    <location>
        <begin position="76"/>
        <end position="86"/>
    </location>
</feature>
<reference evidence="2" key="3">
    <citation type="submission" date="2015-04" db="UniProtKB">
        <authorList>
            <consortium name="EnsemblPlants"/>
        </authorList>
    </citation>
    <scope>IDENTIFICATION</scope>
</reference>
<reference evidence="2 3" key="1">
    <citation type="submission" date="2012-08" db="EMBL/GenBank/DDBJ databases">
        <title>Oryza genome evolution.</title>
        <authorList>
            <person name="Wing R.A."/>
        </authorList>
    </citation>
    <scope>NUCLEOTIDE SEQUENCE</scope>
</reference>
<dbReference type="EnsemblPlants" id="LPERR12G03780.1">
    <property type="protein sequence ID" value="LPERR12G03780.1"/>
    <property type="gene ID" value="LPERR12G03780"/>
</dbReference>
<reference evidence="3" key="2">
    <citation type="submission" date="2013-12" db="EMBL/GenBank/DDBJ databases">
        <authorList>
            <person name="Yu Y."/>
            <person name="Lee S."/>
            <person name="de Baynast K."/>
            <person name="Wissotski M."/>
            <person name="Liu L."/>
            <person name="Talag J."/>
            <person name="Goicoechea J."/>
            <person name="Angelova A."/>
            <person name="Jetty R."/>
            <person name="Kudrna D."/>
            <person name="Golser W."/>
            <person name="Rivera L."/>
            <person name="Zhang J."/>
            <person name="Wing R."/>
        </authorList>
    </citation>
    <scope>NUCLEOTIDE SEQUENCE</scope>
</reference>
<keyword evidence="3" id="KW-1185">Reference proteome</keyword>
<name>A0A0D9XX91_9ORYZ</name>
<organism evidence="2 3">
    <name type="scientific">Leersia perrieri</name>
    <dbReference type="NCBI Taxonomy" id="77586"/>
    <lineage>
        <taxon>Eukaryota</taxon>
        <taxon>Viridiplantae</taxon>
        <taxon>Streptophyta</taxon>
        <taxon>Embryophyta</taxon>
        <taxon>Tracheophyta</taxon>
        <taxon>Spermatophyta</taxon>
        <taxon>Magnoliopsida</taxon>
        <taxon>Liliopsida</taxon>
        <taxon>Poales</taxon>
        <taxon>Poaceae</taxon>
        <taxon>BOP clade</taxon>
        <taxon>Oryzoideae</taxon>
        <taxon>Oryzeae</taxon>
        <taxon>Oryzinae</taxon>
        <taxon>Leersia</taxon>
    </lineage>
</organism>
<dbReference type="Gramene" id="LPERR12G03780.1">
    <property type="protein sequence ID" value="LPERR12G03780.1"/>
    <property type="gene ID" value="LPERR12G03780"/>
</dbReference>
<proteinExistence type="predicted"/>
<accession>A0A0D9XX91</accession>
<feature type="region of interest" description="Disordered" evidence="1">
    <location>
        <begin position="62"/>
        <end position="86"/>
    </location>
</feature>
<evidence type="ECO:0000313" key="3">
    <source>
        <dbReference type="Proteomes" id="UP000032180"/>
    </source>
</evidence>
<sequence length="166" mass="18657">MSAIERARIKERDGRGPCPLPSAVLRHGAVGQSWPLPQNGLLRNHSWWPYKIRALFTERRRLPNGTVPSHGPTGRGDVRTYREEDGSGEVRRRWRRRRLGCRAPCTATAAPVLASSPTSPSAVRRREKRHVKLVFFLSGQVKCDSGHARAFIISRWSTAQASATRN</sequence>
<dbReference type="HOGENOM" id="CLU_1605120_0_0_1"/>
<dbReference type="AlphaFoldDB" id="A0A0D9XX91"/>
<evidence type="ECO:0000256" key="1">
    <source>
        <dbReference type="SAM" id="MobiDB-lite"/>
    </source>
</evidence>
<protein>
    <submittedName>
        <fullName evidence="2">Uncharacterized protein</fullName>
    </submittedName>
</protein>